<evidence type="ECO:0000313" key="2">
    <source>
        <dbReference type="EMBL" id="KAF0730920.1"/>
    </source>
</evidence>
<feature type="compositionally biased region" description="Low complexity" evidence="1">
    <location>
        <begin position="404"/>
        <end position="417"/>
    </location>
</feature>
<feature type="region of interest" description="Disordered" evidence="1">
    <location>
        <begin position="373"/>
        <end position="429"/>
    </location>
</feature>
<feature type="compositionally biased region" description="Polar residues" evidence="1">
    <location>
        <begin position="1"/>
        <end position="23"/>
    </location>
</feature>
<protein>
    <submittedName>
        <fullName evidence="2">Uncharacterized protein</fullName>
    </submittedName>
</protein>
<feature type="compositionally biased region" description="Acidic residues" evidence="1">
    <location>
        <begin position="379"/>
        <end position="396"/>
    </location>
</feature>
<gene>
    <name evidence="2" type="ORF">Ae201684_011802</name>
</gene>
<comment type="caution">
    <text evidence="2">The sequence shown here is derived from an EMBL/GenBank/DDBJ whole genome shotgun (WGS) entry which is preliminary data.</text>
</comment>
<organism evidence="2 3">
    <name type="scientific">Aphanomyces euteiches</name>
    <dbReference type="NCBI Taxonomy" id="100861"/>
    <lineage>
        <taxon>Eukaryota</taxon>
        <taxon>Sar</taxon>
        <taxon>Stramenopiles</taxon>
        <taxon>Oomycota</taxon>
        <taxon>Saprolegniomycetes</taxon>
        <taxon>Saprolegniales</taxon>
        <taxon>Verrucalvaceae</taxon>
        <taxon>Aphanomyces</taxon>
    </lineage>
</organism>
<reference evidence="2 3" key="1">
    <citation type="submission" date="2019-07" db="EMBL/GenBank/DDBJ databases">
        <title>Genomics analysis of Aphanomyces spp. identifies a new class of oomycete effector associated with host adaptation.</title>
        <authorList>
            <person name="Gaulin E."/>
        </authorList>
    </citation>
    <scope>NUCLEOTIDE SEQUENCE [LARGE SCALE GENOMIC DNA]</scope>
    <source>
        <strain evidence="2 3">ATCC 201684</strain>
    </source>
</reference>
<feature type="region of interest" description="Disordered" evidence="1">
    <location>
        <begin position="1"/>
        <end position="94"/>
    </location>
</feature>
<dbReference type="VEuPathDB" id="FungiDB:AeMF1_006044"/>
<feature type="compositionally biased region" description="Basic residues" evidence="1">
    <location>
        <begin position="59"/>
        <end position="73"/>
    </location>
</feature>
<evidence type="ECO:0000256" key="1">
    <source>
        <dbReference type="SAM" id="MobiDB-lite"/>
    </source>
</evidence>
<feature type="compositionally biased region" description="Basic residues" evidence="1">
    <location>
        <begin position="419"/>
        <end position="429"/>
    </location>
</feature>
<proteinExistence type="predicted"/>
<accession>A0A6G0WTZ6</accession>
<feature type="compositionally biased region" description="Basic and acidic residues" evidence="1">
    <location>
        <begin position="312"/>
        <end position="326"/>
    </location>
</feature>
<evidence type="ECO:0000313" key="3">
    <source>
        <dbReference type="Proteomes" id="UP000481153"/>
    </source>
</evidence>
<dbReference type="Proteomes" id="UP000481153">
    <property type="component" value="Unassembled WGS sequence"/>
</dbReference>
<dbReference type="EMBL" id="VJMJ01000149">
    <property type="protein sequence ID" value="KAF0730920.1"/>
    <property type="molecule type" value="Genomic_DNA"/>
</dbReference>
<feature type="region of interest" description="Disordered" evidence="1">
    <location>
        <begin position="307"/>
        <end position="359"/>
    </location>
</feature>
<dbReference type="AlphaFoldDB" id="A0A6G0WTZ6"/>
<name>A0A6G0WTZ6_9STRA</name>
<feature type="compositionally biased region" description="Basic residues" evidence="1">
    <location>
        <begin position="334"/>
        <end position="345"/>
    </location>
</feature>
<sequence>MASPSKNEGNNRSVQSTTTSGETQSDRTAKRPVKAAALESFVRSADAVSSLDPSSAKGRQVKKISRAPTKRKQATNETLDSDTNDGGGQNETALQMGGALRPGALSHESAWMELRSLRRSVHNLSNQVNNGNRATRKVETKLETAEELIGNQAKLIARLVNSHDARQGICEALQADLEQTTNRVSRLRKAAKNRADLDKVKDDSADVFAKTTAPISLADIDKLLAQRLQGGPAPSVDNSQRMCLSQRTATHVPCQNSYVHCPFRKTGQHFDQDPEERRHIPCGYPATFRGYACANLTCKISTHVAWRKKQGRQNDEGDESCEKIGHLSEATPKVKSRLRKGKQKNKNPSPKFVKPTQIVRPYTLDDGTEIFTLVSSTSEYEEESEREERDYSDEDSDAMHRNRQPPQKLKQQKTQNQSSRKRKYSAVDL</sequence>
<keyword evidence="3" id="KW-1185">Reference proteome</keyword>